<dbReference type="PROSITE" id="PS00465">
    <property type="entry name" value="POU_2"/>
    <property type="match status" value="1"/>
</dbReference>
<protein>
    <recommendedName>
        <fullName evidence="7">POU domain protein</fullName>
    </recommendedName>
</protein>
<dbReference type="Pfam" id="PF00046">
    <property type="entry name" value="Homeodomain"/>
    <property type="match status" value="1"/>
</dbReference>
<dbReference type="InterPro" id="IPR013847">
    <property type="entry name" value="POU"/>
</dbReference>
<feature type="compositionally biased region" description="Low complexity" evidence="8">
    <location>
        <begin position="561"/>
        <end position="572"/>
    </location>
</feature>
<feature type="region of interest" description="Disordered" evidence="8">
    <location>
        <begin position="518"/>
        <end position="584"/>
    </location>
</feature>
<feature type="domain" description="POU-specific" evidence="10">
    <location>
        <begin position="297"/>
        <end position="371"/>
    </location>
</feature>
<dbReference type="InterPro" id="IPR001356">
    <property type="entry name" value="HD"/>
</dbReference>
<accession>A0A8C4NIA3</accession>
<keyword evidence="3 5" id="KW-0371">Homeobox</keyword>
<dbReference type="PRINTS" id="PR00028">
    <property type="entry name" value="POUDOMAIN"/>
</dbReference>
<dbReference type="InterPro" id="IPR010982">
    <property type="entry name" value="Lambda_DNA-bd_dom_sf"/>
</dbReference>
<dbReference type="InterPro" id="IPR017970">
    <property type="entry name" value="Homeobox_CS"/>
</dbReference>
<evidence type="ECO:0000256" key="5">
    <source>
        <dbReference type="PROSITE-ProRule" id="PRU00108"/>
    </source>
</evidence>
<dbReference type="GO" id="GO:0005634">
    <property type="term" value="C:nucleus"/>
    <property type="evidence" value="ECO:0007669"/>
    <property type="project" value="UniProtKB-SubCell"/>
</dbReference>
<dbReference type="Ensembl" id="ENSEBUT00000007562.1">
    <property type="protein sequence ID" value="ENSEBUP00000007091.1"/>
    <property type="gene ID" value="ENSEBUG00000004646.1"/>
</dbReference>
<name>A0A8C4NIA3_EPTBU</name>
<sequence>MIFEERFGPRYGLVDQALRGGDTRMPDSPDAAKETLESRRVDAGKERNGVDLHRQIITPAQAQAILGHFQQVQFGAALQSAAAAQSLHTPSLNLQLKTEELGDKASPAQALLPSSLPQAQLMLAGNQITGLALLQQAQAQLLAAAVQQSACQVPITSPTTVSTATSSANPLTSLPLTQPIQLQDLQQLPTGGLGLQQFVLVQPVSSPLLLTHAQQTGLLQSQGLQLPQQQTVPASSTAGPNSGNLNAQATVMPALARQSLVNTGVGGVGGALGSLRLSGTHQSPPKRGDPPSVPTLEEPSDLEELEQFAKMFKQRRIKLGFTQGDVGMAMGKFYGNDFSQTTISRFEALNLSFKNMCKLKPLLEKWLNDAENMSCEAGVTSHAPYETNPLGGAAGRRRKKRTSIENNIRGALEKCFLENPKPTSDEIGLISEQLNLEKEVVRVWFCNRRQKEKRINPSIVSSSMFSTASSSVSSPLTLVSSSPPVPNTVILSGSNNITSIKIPGDMSTPIMPTLLNADAASNSSHSSGASPLASPNSNIDSLPPTATGLPSITHGITPDFSQSPTPTAFSPSSTPPVPPLSAPSTPKLHLCNTATLPPRSSTSPLLSAHPSALLGSLAQVSSNGAGAGGAGCLLGTLSAGQGMMSSSALGNSMLAAGPGGSLVNPGQLATGGSLMNMSTGMCSSLNPALFTKQHTFIQDANKEKNRRRRRRMHTLDLDENKGCGFKPDKTWLCWPPQRQGGEFNS</sequence>
<reference evidence="11" key="1">
    <citation type="submission" date="2025-08" db="UniProtKB">
        <authorList>
            <consortium name="Ensembl"/>
        </authorList>
    </citation>
    <scope>IDENTIFICATION</scope>
</reference>
<feature type="domain" description="Homeobox" evidence="9">
    <location>
        <begin position="395"/>
        <end position="455"/>
    </location>
</feature>
<dbReference type="Pfam" id="PF00157">
    <property type="entry name" value="Pou"/>
    <property type="match status" value="1"/>
</dbReference>
<evidence type="ECO:0000256" key="3">
    <source>
        <dbReference type="ARBA" id="ARBA00023155"/>
    </source>
</evidence>
<feature type="compositionally biased region" description="Low complexity" evidence="8">
    <location>
        <begin position="518"/>
        <end position="534"/>
    </location>
</feature>
<evidence type="ECO:0000313" key="12">
    <source>
        <dbReference type="Proteomes" id="UP000694388"/>
    </source>
</evidence>
<dbReference type="Gene3D" id="1.10.10.60">
    <property type="entry name" value="Homeodomain-like"/>
    <property type="match status" value="1"/>
</dbReference>
<evidence type="ECO:0000256" key="6">
    <source>
        <dbReference type="RuleBase" id="RU000682"/>
    </source>
</evidence>
<keyword evidence="2 5" id="KW-0238">DNA-binding</keyword>
<keyword evidence="4 5" id="KW-0539">Nucleus</keyword>
<evidence type="ECO:0000259" key="9">
    <source>
        <dbReference type="PROSITE" id="PS50071"/>
    </source>
</evidence>
<dbReference type="Proteomes" id="UP000694388">
    <property type="component" value="Unplaced"/>
</dbReference>
<dbReference type="InterPro" id="IPR009057">
    <property type="entry name" value="Homeodomain-like_sf"/>
</dbReference>
<evidence type="ECO:0000256" key="4">
    <source>
        <dbReference type="ARBA" id="ARBA00023242"/>
    </source>
</evidence>
<dbReference type="Gene3D" id="1.10.260.40">
    <property type="entry name" value="lambda repressor-like DNA-binding domains"/>
    <property type="match status" value="1"/>
</dbReference>
<comment type="subcellular location">
    <subcellularLocation>
        <location evidence="1 5 6">Nucleus</location>
    </subcellularLocation>
</comment>
<dbReference type="CDD" id="cd00086">
    <property type="entry name" value="homeodomain"/>
    <property type="match status" value="1"/>
</dbReference>
<dbReference type="PANTHER" id="PTHR11636">
    <property type="entry name" value="POU DOMAIN"/>
    <property type="match status" value="1"/>
</dbReference>
<keyword evidence="12" id="KW-1185">Reference proteome</keyword>
<reference evidence="11" key="2">
    <citation type="submission" date="2025-09" db="UniProtKB">
        <authorList>
            <consortium name="Ensembl"/>
        </authorList>
    </citation>
    <scope>IDENTIFICATION</scope>
</reference>
<organism evidence="11 12">
    <name type="scientific">Eptatretus burgeri</name>
    <name type="common">Inshore hagfish</name>
    <dbReference type="NCBI Taxonomy" id="7764"/>
    <lineage>
        <taxon>Eukaryota</taxon>
        <taxon>Metazoa</taxon>
        <taxon>Chordata</taxon>
        <taxon>Craniata</taxon>
        <taxon>Vertebrata</taxon>
        <taxon>Cyclostomata</taxon>
        <taxon>Myxini</taxon>
        <taxon>Myxiniformes</taxon>
        <taxon>Myxinidae</taxon>
        <taxon>Eptatretinae</taxon>
        <taxon>Eptatretus</taxon>
    </lineage>
</organism>
<dbReference type="AlphaFoldDB" id="A0A8C4NIA3"/>
<dbReference type="PANTHER" id="PTHR11636:SF76">
    <property type="entry name" value="PROTEIN NUBBIN"/>
    <property type="match status" value="1"/>
</dbReference>
<evidence type="ECO:0000259" key="10">
    <source>
        <dbReference type="PROSITE" id="PS51179"/>
    </source>
</evidence>
<keyword evidence="7" id="KW-0804">Transcription</keyword>
<proteinExistence type="inferred from homology"/>
<dbReference type="InterPro" id="IPR050255">
    <property type="entry name" value="POU_domain_TF"/>
</dbReference>
<evidence type="ECO:0000256" key="8">
    <source>
        <dbReference type="SAM" id="MobiDB-lite"/>
    </source>
</evidence>
<dbReference type="GO" id="GO:0000978">
    <property type="term" value="F:RNA polymerase II cis-regulatory region sequence-specific DNA binding"/>
    <property type="evidence" value="ECO:0007669"/>
    <property type="project" value="TreeGrafter"/>
</dbReference>
<dbReference type="PROSITE" id="PS00035">
    <property type="entry name" value="POU_1"/>
    <property type="match status" value="1"/>
</dbReference>
<comment type="similarity">
    <text evidence="7">Belongs to the POU transcription factor family.</text>
</comment>
<dbReference type="SMART" id="SM00389">
    <property type="entry name" value="HOX"/>
    <property type="match status" value="1"/>
</dbReference>
<dbReference type="InterPro" id="IPR000327">
    <property type="entry name" value="POU_dom"/>
</dbReference>
<dbReference type="SUPFAM" id="SSF46689">
    <property type="entry name" value="Homeodomain-like"/>
    <property type="match status" value="1"/>
</dbReference>
<feature type="region of interest" description="Disordered" evidence="8">
    <location>
        <begin position="273"/>
        <end position="299"/>
    </location>
</feature>
<dbReference type="SMART" id="SM00352">
    <property type="entry name" value="POU"/>
    <property type="match status" value="1"/>
</dbReference>
<evidence type="ECO:0000256" key="1">
    <source>
        <dbReference type="ARBA" id="ARBA00004123"/>
    </source>
</evidence>
<feature type="DNA-binding region" description="Homeobox" evidence="5">
    <location>
        <begin position="397"/>
        <end position="456"/>
    </location>
</feature>
<dbReference type="FunFam" id="1.10.260.40:FF:000001">
    <property type="entry name" value="POU domain protein"/>
    <property type="match status" value="1"/>
</dbReference>
<dbReference type="PROSITE" id="PS51179">
    <property type="entry name" value="POU_3"/>
    <property type="match status" value="1"/>
</dbReference>
<dbReference type="PROSITE" id="PS50071">
    <property type="entry name" value="HOMEOBOX_2"/>
    <property type="match status" value="1"/>
</dbReference>
<evidence type="ECO:0000256" key="2">
    <source>
        <dbReference type="ARBA" id="ARBA00023125"/>
    </source>
</evidence>
<dbReference type="GO" id="GO:0000981">
    <property type="term" value="F:DNA-binding transcription factor activity, RNA polymerase II-specific"/>
    <property type="evidence" value="ECO:0007669"/>
    <property type="project" value="InterPro"/>
</dbReference>
<dbReference type="GeneTree" id="ENSGT00940000157831"/>
<evidence type="ECO:0000313" key="11">
    <source>
        <dbReference type="Ensembl" id="ENSEBUP00000007091.1"/>
    </source>
</evidence>
<dbReference type="PROSITE" id="PS00027">
    <property type="entry name" value="HOMEOBOX_1"/>
    <property type="match status" value="1"/>
</dbReference>
<evidence type="ECO:0000256" key="7">
    <source>
        <dbReference type="RuleBase" id="RU361194"/>
    </source>
</evidence>
<dbReference type="SUPFAM" id="SSF47413">
    <property type="entry name" value="lambda repressor-like DNA-binding domains"/>
    <property type="match status" value="1"/>
</dbReference>